<feature type="compositionally biased region" description="Polar residues" evidence="2">
    <location>
        <begin position="209"/>
        <end position="236"/>
    </location>
</feature>
<dbReference type="Proteomes" id="UP000186601">
    <property type="component" value="Unassembled WGS sequence"/>
</dbReference>
<name>A0A2R6PMR5_9APHY</name>
<gene>
    <name evidence="3" type="ORF">PHLCEN_2v4610</name>
</gene>
<comment type="caution">
    <text evidence="3">The sequence shown here is derived from an EMBL/GenBank/DDBJ whole genome shotgun (WGS) entry which is preliminary data.</text>
</comment>
<dbReference type="AlphaFoldDB" id="A0A2R6PMR5"/>
<feature type="compositionally biased region" description="Basic and acidic residues" evidence="2">
    <location>
        <begin position="195"/>
        <end position="207"/>
    </location>
</feature>
<evidence type="ECO:0000313" key="3">
    <source>
        <dbReference type="EMBL" id="PSR93715.1"/>
    </source>
</evidence>
<feature type="region of interest" description="Disordered" evidence="2">
    <location>
        <begin position="132"/>
        <end position="298"/>
    </location>
</feature>
<proteinExistence type="predicted"/>
<evidence type="ECO:0000256" key="2">
    <source>
        <dbReference type="SAM" id="MobiDB-lite"/>
    </source>
</evidence>
<dbReference type="OrthoDB" id="2985494at2759"/>
<reference evidence="3 4" key="1">
    <citation type="submission" date="2018-02" db="EMBL/GenBank/DDBJ databases">
        <title>Genome sequence of the basidiomycete white-rot fungus Phlebia centrifuga.</title>
        <authorList>
            <person name="Granchi Z."/>
            <person name="Peng M."/>
            <person name="de Vries R.P."/>
            <person name="Hilden K."/>
            <person name="Makela M.R."/>
            <person name="Grigoriev I."/>
            <person name="Riley R."/>
        </authorList>
    </citation>
    <scope>NUCLEOTIDE SEQUENCE [LARGE SCALE GENOMIC DNA]</scope>
    <source>
        <strain evidence="3 4">FBCC195</strain>
    </source>
</reference>
<evidence type="ECO:0000313" key="4">
    <source>
        <dbReference type="Proteomes" id="UP000186601"/>
    </source>
</evidence>
<accession>A0A2R6PMR5</accession>
<protein>
    <submittedName>
        <fullName evidence="3">Uncharacterized protein</fullName>
    </submittedName>
</protein>
<keyword evidence="1" id="KW-0175">Coiled coil</keyword>
<dbReference type="EMBL" id="MLYV02000468">
    <property type="protein sequence ID" value="PSR93715.1"/>
    <property type="molecule type" value="Genomic_DNA"/>
</dbReference>
<feature type="compositionally biased region" description="Polar residues" evidence="2">
    <location>
        <begin position="137"/>
        <end position="152"/>
    </location>
</feature>
<feature type="coiled-coil region" evidence="1">
    <location>
        <begin position="40"/>
        <end position="111"/>
    </location>
</feature>
<evidence type="ECO:0000256" key="1">
    <source>
        <dbReference type="SAM" id="Coils"/>
    </source>
</evidence>
<feature type="compositionally biased region" description="Low complexity" evidence="2">
    <location>
        <begin position="267"/>
        <end position="291"/>
    </location>
</feature>
<keyword evidence="4" id="KW-1185">Reference proteome</keyword>
<feature type="compositionally biased region" description="Basic and acidic residues" evidence="2">
    <location>
        <begin position="170"/>
        <end position="184"/>
    </location>
</feature>
<organism evidence="3 4">
    <name type="scientific">Hermanssonia centrifuga</name>
    <dbReference type="NCBI Taxonomy" id="98765"/>
    <lineage>
        <taxon>Eukaryota</taxon>
        <taxon>Fungi</taxon>
        <taxon>Dikarya</taxon>
        <taxon>Basidiomycota</taxon>
        <taxon>Agaricomycotina</taxon>
        <taxon>Agaricomycetes</taxon>
        <taxon>Polyporales</taxon>
        <taxon>Meruliaceae</taxon>
        <taxon>Hermanssonia</taxon>
    </lineage>
</organism>
<sequence length="491" mass="54503">MASSSSFSASRQGDLHTLQDELNNTARTIIRLQTSFGAAIQKSEEREARLQGRIREVKAQKVAQDLEVQMLQRQNEELRRLARTQGGDSTRAGLEARVRCVTLERDDARRELKHAHKILFDLLREKKDIFSPEAARSSASQNRVLRSVSSFRDQPVESDAASSVSKAQGRAKDKSSTARLKEFTDTSFASTRMQRTHDVRKADEFVERPSTTRGKVDTSGTPVPNRQTSRGQSSTVRLEDLPGSVSTTLTPSHEAVVPDLAEEAEVEAQLAEGSSSEDAATSADETATSDGGHLTNVTYEEDYGVPEEARGRDLPPTPRSSIVVENVLSAAQPAVDGGEIQVEPEITDDDLAVNWSWTPATCPASAPFSCGPMSHAELSERLQMSEDTDGPQWWYAGKLRWHLTNRVPKWPTLDNGVILDEIATQLKAWLTKILKEKWRTGQTRREIAGLMDSGELRQLTIELRRDAELEEESRAFAQDVLRMPVVESQLE</sequence>